<accession>A0A0E9PU78</accession>
<reference evidence="1" key="1">
    <citation type="submission" date="2014-11" db="EMBL/GenBank/DDBJ databases">
        <authorList>
            <person name="Amaro Gonzalez C."/>
        </authorList>
    </citation>
    <scope>NUCLEOTIDE SEQUENCE</scope>
</reference>
<evidence type="ECO:0000313" key="1">
    <source>
        <dbReference type="EMBL" id="JAH07403.1"/>
    </source>
</evidence>
<reference evidence="1" key="2">
    <citation type="journal article" date="2015" name="Fish Shellfish Immunol.">
        <title>Early steps in the European eel (Anguilla anguilla)-Vibrio vulnificus interaction in the gills: Role of the RtxA13 toxin.</title>
        <authorList>
            <person name="Callol A."/>
            <person name="Pajuelo D."/>
            <person name="Ebbesson L."/>
            <person name="Teles M."/>
            <person name="MacKenzie S."/>
            <person name="Amaro C."/>
        </authorList>
    </citation>
    <scope>NUCLEOTIDE SEQUENCE</scope>
</reference>
<proteinExistence type="predicted"/>
<protein>
    <submittedName>
        <fullName evidence="1">Uncharacterized protein</fullName>
    </submittedName>
</protein>
<dbReference type="EMBL" id="GBXM01101174">
    <property type="protein sequence ID" value="JAH07403.1"/>
    <property type="molecule type" value="Transcribed_RNA"/>
</dbReference>
<name>A0A0E9PU78_ANGAN</name>
<dbReference type="AlphaFoldDB" id="A0A0E9PU78"/>
<organism evidence="1">
    <name type="scientific">Anguilla anguilla</name>
    <name type="common">European freshwater eel</name>
    <name type="synonym">Muraena anguilla</name>
    <dbReference type="NCBI Taxonomy" id="7936"/>
    <lineage>
        <taxon>Eukaryota</taxon>
        <taxon>Metazoa</taxon>
        <taxon>Chordata</taxon>
        <taxon>Craniata</taxon>
        <taxon>Vertebrata</taxon>
        <taxon>Euteleostomi</taxon>
        <taxon>Actinopterygii</taxon>
        <taxon>Neopterygii</taxon>
        <taxon>Teleostei</taxon>
        <taxon>Anguilliformes</taxon>
        <taxon>Anguillidae</taxon>
        <taxon>Anguilla</taxon>
    </lineage>
</organism>
<sequence>MANLDTMFIPEFHVQCRAGASHGHTCSGVLCVWSDPPQCKEAAGTKRQEARPCKEDPL</sequence>